<dbReference type="AlphaFoldDB" id="A0A1G2R3R0"/>
<dbReference type="GO" id="GO:0032153">
    <property type="term" value="C:cell division site"/>
    <property type="evidence" value="ECO:0007669"/>
    <property type="project" value="TreeGrafter"/>
</dbReference>
<feature type="transmembrane region" description="Helical" evidence="6">
    <location>
        <begin position="270"/>
        <end position="296"/>
    </location>
</feature>
<evidence type="ECO:0000256" key="3">
    <source>
        <dbReference type="ARBA" id="ARBA00022960"/>
    </source>
</evidence>
<comment type="subcellular location">
    <subcellularLocation>
        <location evidence="1">Membrane</location>
        <topology evidence="1">Multi-pass membrane protein</topology>
    </subcellularLocation>
</comment>
<feature type="transmembrane region" description="Helical" evidence="6">
    <location>
        <begin position="308"/>
        <end position="329"/>
    </location>
</feature>
<dbReference type="EMBL" id="MHTV01000020">
    <property type="protein sequence ID" value="OHA66882.1"/>
    <property type="molecule type" value="Genomic_DNA"/>
</dbReference>
<dbReference type="PANTHER" id="PTHR30474:SF1">
    <property type="entry name" value="PEPTIDOGLYCAN GLYCOSYLTRANSFERASE MRDB"/>
    <property type="match status" value="1"/>
</dbReference>
<gene>
    <name evidence="7" type="ORF">A3C04_02470</name>
</gene>
<dbReference type="GO" id="GO:0008360">
    <property type="term" value="P:regulation of cell shape"/>
    <property type="evidence" value="ECO:0007669"/>
    <property type="project" value="UniProtKB-KW"/>
</dbReference>
<dbReference type="Proteomes" id="UP000178092">
    <property type="component" value="Unassembled WGS sequence"/>
</dbReference>
<feature type="transmembrane region" description="Helical" evidence="6">
    <location>
        <begin position="169"/>
        <end position="186"/>
    </location>
</feature>
<evidence type="ECO:0000313" key="7">
    <source>
        <dbReference type="EMBL" id="OHA66882.1"/>
    </source>
</evidence>
<feature type="transmembrane region" description="Helical" evidence="6">
    <location>
        <begin position="20"/>
        <end position="40"/>
    </location>
</feature>
<feature type="transmembrane region" description="Helical" evidence="6">
    <location>
        <begin position="78"/>
        <end position="99"/>
    </location>
</feature>
<accession>A0A1G2R3R0</accession>
<evidence type="ECO:0000256" key="2">
    <source>
        <dbReference type="ARBA" id="ARBA00022692"/>
    </source>
</evidence>
<dbReference type="GO" id="GO:0005886">
    <property type="term" value="C:plasma membrane"/>
    <property type="evidence" value="ECO:0007669"/>
    <property type="project" value="TreeGrafter"/>
</dbReference>
<evidence type="ECO:0000256" key="4">
    <source>
        <dbReference type="ARBA" id="ARBA00022989"/>
    </source>
</evidence>
<comment type="caution">
    <text evidence="7">The sequence shown here is derived from an EMBL/GenBank/DDBJ whole genome shotgun (WGS) entry which is preliminary data.</text>
</comment>
<feature type="transmembrane region" description="Helical" evidence="6">
    <location>
        <begin position="52"/>
        <end position="71"/>
    </location>
</feature>
<name>A0A1G2R3R0_9BACT</name>
<keyword evidence="4 6" id="KW-1133">Transmembrane helix</keyword>
<dbReference type="Pfam" id="PF01098">
    <property type="entry name" value="FTSW_RODA_SPOVE"/>
    <property type="match status" value="1"/>
</dbReference>
<evidence type="ECO:0000256" key="6">
    <source>
        <dbReference type="SAM" id="Phobius"/>
    </source>
</evidence>
<protein>
    <recommendedName>
        <fullName evidence="9">Rod shape-determining protein RodA</fullName>
    </recommendedName>
</protein>
<feature type="transmembrane region" description="Helical" evidence="6">
    <location>
        <begin position="335"/>
        <end position="363"/>
    </location>
</feature>
<organism evidence="7 8">
    <name type="scientific">Candidatus Wildermuthbacteria bacterium RIFCSPHIGHO2_02_FULL_45_25</name>
    <dbReference type="NCBI Taxonomy" id="1802450"/>
    <lineage>
        <taxon>Bacteria</taxon>
        <taxon>Candidatus Wildermuthiibacteriota</taxon>
    </lineage>
</organism>
<dbReference type="GO" id="GO:0015648">
    <property type="term" value="F:lipid-linked peptidoglycan transporter activity"/>
    <property type="evidence" value="ECO:0007669"/>
    <property type="project" value="TreeGrafter"/>
</dbReference>
<evidence type="ECO:0000256" key="1">
    <source>
        <dbReference type="ARBA" id="ARBA00004141"/>
    </source>
</evidence>
<feature type="transmembrane region" description="Helical" evidence="6">
    <location>
        <begin position="191"/>
        <end position="209"/>
    </location>
</feature>
<feature type="transmembrane region" description="Helical" evidence="6">
    <location>
        <begin position="119"/>
        <end position="135"/>
    </location>
</feature>
<feature type="transmembrane region" description="Helical" evidence="6">
    <location>
        <begin position="147"/>
        <end position="163"/>
    </location>
</feature>
<keyword evidence="3" id="KW-0133">Cell shape</keyword>
<evidence type="ECO:0008006" key="9">
    <source>
        <dbReference type="Google" id="ProtNLM"/>
    </source>
</evidence>
<keyword evidence="2 6" id="KW-0812">Transmembrane</keyword>
<evidence type="ECO:0000313" key="8">
    <source>
        <dbReference type="Proteomes" id="UP000178092"/>
    </source>
</evidence>
<evidence type="ECO:0000256" key="5">
    <source>
        <dbReference type="ARBA" id="ARBA00023136"/>
    </source>
</evidence>
<proteinExistence type="predicted"/>
<keyword evidence="5 6" id="KW-0472">Membrane</keyword>
<sequence>MLKAYIMTDFFSHIRRLDLILLGPAIILSVFGMISLWSSSSALGDYANLQKQGIFFGVALISMLLVSLGDYRFLRNSSYFILTLYFIGILALVGLLFFAPETRGIRAWYKIGPISIDPIEYMKIVMLILMAKFFTFRHTEVYRLRHLALSGVYFAIPSAFIAIQPNLGPVIILGGVWLLMLLVAGIKIKHLFAILLLGFVIGIFVWSFALHDYQKDRLLAFMKPELDPLGIGWSQQQAELAIGNGGIWGKGFGNGSQTQYGFLSEPQTDFIFAAIAEEFGLVAIVFLLGVLLVFFWRLIHISLRVEGNFARLFIGGFAVLFAMEVFINIGMNLGFLPIIGLPLPFVSYGGSSLIFTYIGLGIVQSIKTH</sequence>
<reference evidence="7 8" key="1">
    <citation type="journal article" date="2016" name="Nat. Commun.">
        <title>Thousands of microbial genomes shed light on interconnected biogeochemical processes in an aquifer system.</title>
        <authorList>
            <person name="Anantharaman K."/>
            <person name="Brown C.T."/>
            <person name="Hug L.A."/>
            <person name="Sharon I."/>
            <person name="Castelle C.J."/>
            <person name="Probst A.J."/>
            <person name="Thomas B.C."/>
            <person name="Singh A."/>
            <person name="Wilkins M.J."/>
            <person name="Karaoz U."/>
            <person name="Brodie E.L."/>
            <person name="Williams K.H."/>
            <person name="Hubbard S.S."/>
            <person name="Banfield J.F."/>
        </authorList>
    </citation>
    <scope>NUCLEOTIDE SEQUENCE [LARGE SCALE GENOMIC DNA]</scope>
</reference>
<dbReference type="PANTHER" id="PTHR30474">
    <property type="entry name" value="CELL CYCLE PROTEIN"/>
    <property type="match status" value="1"/>
</dbReference>
<dbReference type="GO" id="GO:0051301">
    <property type="term" value="P:cell division"/>
    <property type="evidence" value="ECO:0007669"/>
    <property type="project" value="InterPro"/>
</dbReference>
<dbReference type="InterPro" id="IPR001182">
    <property type="entry name" value="FtsW/RodA"/>
</dbReference>